<gene>
    <name evidence="2" type="ORF">B0J11DRAFT_31619</name>
</gene>
<feature type="compositionally biased region" description="Polar residues" evidence="1">
    <location>
        <begin position="319"/>
        <end position="338"/>
    </location>
</feature>
<proteinExistence type="predicted"/>
<evidence type="ECO:0000313" key="2">
    <source>
        <dbReference type="EMBL" id="KAH7138957.1"/>
    </source>
</evidence>
<feature type="region of interest" description="Disordered" evidence="1">
    <location>
        <begin position="237"/>
        <end position="259"/>
    </location>
</feature>
<dbReference type="EMBL" id="JAGMWT010000001">
    <property type="protein sequence ID" value="KAH7138957.1"/>
    <property type="molecule type" value="Genomic_DNA"/>
</dbReference>
<reference evidence="2" key="1">
    <citation type="journal article" date="2021" name="Nat. Commun.">
        <title>Genetic determinants of endophytism in the Arabidopsis root mycobiome.</title>
        <authorList>
            <person name="Mesny F."/>
            <person name="Miyauchi S."/>
            <person name="Thiergart T."/>
            <person name="Pickel B."/>
            <person name="Atanasova L."/>
            <person name="Karlsson M."/>
            <person name="Huettel B."/>
            <person name="Barry K.W."/>
            <person name="Haridas S."/>
            <person name="Chen C."/>
            <person name="Bauer D."/>
            <person name="Andreopoulos W."/>
            <person name="Pangilinan J."/>
            <person name="LaButti K."/>
            <person name="Riley R."/>
            <person name="Lipzen A."/>
            <person name="Clum A."/>
            <person name="Drula E."/>
            <person name="Henrissat B."/>
            <person name="Kohler A."/>
            <person name="Grigoriev I.V."/>
            <person name="Martin F.M."/>
            <person name="Hacquard S."/>
        </authorList>
    </citation>
    <scope>NUCLEOTIDE SEQUENCE</scope>
    <source>
        <strain evidence="2">MPI-CAGE-CH-0243</strain>
    </source>
</reference>
<accession>A0A9P9EKV2</accession>
<organism evidence="2 3">
    <name type="scientific">Dendryphion nanum</name>
    <dbReference type="NCBI Taxonomy" id="256645"/>
    <lineage>
        <taxon>Eukaryota</taxon>
        <taxon>Fungi</taxon>
        <taxon>Dikarya</taxon>
        <taxon>Ascomycota</taxon>
        <taxon>Pezizomycotina</taxon>
        <taxon>Dothideomycetes</taxon>
        <taxon>Pleosporomycetidae</taxon>
        <taxon>Pleosporales</taxon>
        <taxon>Torulaceae</taxon>
        <taxon>Dendryphion</taxon>
    </lineage>
</organism>
<evidence type="ECO:0000256" key="1">
    <source>
        <dbReference type="SAM" id="MobiDB-lite"/>
    </source>
</evidence>
<feature type="region of interest" description="Disordered" evidence="1">
    <location>
        <begin position="297"/>
        <end position="344"/>
    </location>
</feature>
<dbReference type="AlphaFoldDB" id="A0A9P9EKV2"/>
<feature type="compositionally biased region" description="Basic and acidic residues" evidence="1">
    <location>
        <begin position="52"/>
        <end position="65"/>
    </location>
</feature>
<feature type="region of interest" description="Disordered" evidence="1">
    <location>
        <begin position="1"/>
        <end position="116"/>
    </location>
</feature>
<sequence>MSPTADTAVPLRRQVHRAGSHKIVPAVPLKFSRLSRPTKPVTPVETSPIPETPHDAKPQEQHSDNADDPLSVEIIGTPPRGLLTPESKAPEEHQVLAPTDPVTPDSAEGSSLEGRGSDIENHHVVESSVPSYPQSLTESKSIIVNGECAPPTARTELPPPFYPSEKSLSQATSYTAIEPSPKALFHIPRPSVDGIVFGATQDSPALPSTPYEIEQDGRVALQPVLGQSPGLLQPGFPHPSYQGPSHNLSGAQAPWIPPAVSSSPHDGLYLNGGGFHGPQLPAHGVYDGIYQDAVPPGSAPVNVNGVGRSHSPSPAKLQHTGTQPTSEMGEDPNSSAARNGSGLPPFLPHDKFEVPFELAEYILSRLGNREFADYNLCVHSSDAILFQMPVHAIIVARSQPIASAIQRSWTSSTKTANGLAQIDMFTNDPYLTADSIAEGIQVLYGNPLFPVQQILYGLRPFRVDEIQGQASHDARKRMAQAIGYTSVGRLFQMRSLQKHGNLMIRTLMRWDTIEQVIEYALNESIYARPRNNPSREATTQEEFDATNLLERDCAGFIAFNIPSTFKLDRMAPELRQFPRLPHFIEDRPVTHNPRLSRIRFGDVPPEDDLKSDYITRVLSSILLSLPLALLDGIFGHQILNSHLGIPGVERLMHDVIDEREIRRQKVLNSGIELRSNGISQRLVDNMLHQEQLNGRTLLEKRQHTHL</sequence>
<keyword evidence="3" id="KW-1185">Reference proteome</keyword>
<dbReference type="OrthoDB" id="5329403at2759"/>
<protein>
    <submittedName>
        <fullName evidence="2">Uncharacterized protein</fullName>
    </submittedName>
</protein>
<dbReference type="Proteomes" id="UP000700596">
    <property type="component" value="Unassembled WGS sequence"/>
</dbReference>
<name>A0A9P9EKV2_9PLEO</name>
<evidence type="ECO:0000313" key="3">
    <source>
        <dbReference type="Proteomes" id="UP000700596"/>
    </source>
</evidence>
<comment type="caution">
    <text evidence="2">The sequence shown here is derived from an EMBL/GenBank/DDBJ whole genome shotgun (WGS) entry which is preliminary data.</text>
</comment>